<evidence type="ECO:0000313" key="9">
    <source>
        <dbReference type="EMBL" id="HFI91036.1"/>
    </source>
</evidence>
<keyword evidence="7" id="KW-1133">Transmembrane helix</keyword>
<evidence type="ECO:0000256" key="1">
    <source>
        <dbReference type="ARBA" id="ARBA00009369"/>
    </source>
</evidence>
<keyword evidence="3 5" id="KW-0133">Cell shape</keyword>
<protein>
    <recommendedName>
        <fullName evidence="2 5">Cell shape-determining protein MreC</fullName>
    </recommendedName>
    <alternativeName>
        <fullName evidence="4 5">Cell shape protein MreC</fullName>
    </alternativeName>
</protein>
<dbReference type="Gene3D" id="2.40.10.340">
    <property type="entry name" value="Rod shape-determining protein MreC, domain 1"/>
    <property type="match status" value="1"/>
</dbReference>
<dbReference type="InterPro" id="IPR007221">
    <property type="entry name" value="MreC"/>
</dbReference>
<reference evidence="9" key="1">
    <citation type="journal article" date="2020" name="mSystems">
        <title>Genome- and Community-Level Interaction Insights into Carbon Utilization and Element Cycling Functions of Hydrothermarchaeota in Hydrothermal Sediment.</title>
        <authorList>
            <person name="Zhou Z."/>
            <person name="Liu Y."/>
            <person name="Xu W."/>
            <person name="Pan J."/>
            <person name="Luo Z.H."/>
            <person name="Li M."/>
        </authorList>
    </citation>
    <scope>NUCLEOTIDE SEQUENCE [LARGE SCALE GENOMIC DNA]</scope>
    <source>
        <strain evidence="9">SpSt-479</strain>
    </source>
</reference>
<dbReference type="InterPro" id="IPR055342">
    <property type="entry name" value="MreC_beta-barrel_core"/>
</dbReference>
<dbReference type="Pfam" id="PF04085">
    <property type="entry name" value="MreC"/>
    <property type="match status" value="1"/>
</dbReference>
<name>A0A7V3E6Q0_9BACT</name>
<comment type="function">
    <text evidence="5">Involved in formation and maintenance of cell shape.</text>
</comment>
<evidence type="ECO:0000256" key="4">
    <source>
        <dbReference type="ARBA" id="ARBA00032089"/>
    </source>
</evidence>
<evidence type="ECO:0000256" key="2">
    <source>
        <dbReference type="ARBA" id="ARBA00013855"/>
    </source>
</evidence>
<organism evidence="9">
    <name type="scientific">Ignavibacterium album</name>
    <dbReference type="NCBI Taxonomy" id="591197"/>
    <lineage>
        <taxon>Bacteria</taxon>
        <taxon>Pseudomonadati</taxon>
        <taxon>Ignavibacteriota</taxon>
        <taxon>Ignavibacteria</taxon>
        <taxon>Ignavibacteriales</taxon>
        <taxon>Ignavibacteriaceae</taxon>
        <taxon>Ignavibacterium</taxon>
    </lineage>
</organism>
<dbReference type="PANTHER" id="PTHR34138">
    <property type="entry name" value="CELL SHAPE-DETERMINING PROTEIN MREC"/>
    <property type="match status" value="1"/>
</dbReference>
<dbReference type="GO" id="GO:0008360">
    <property type="term" value="P:regulation of cell shape"/>
    <property type="evidence" value="ECO:0007669"/>
    <property type="project" value="UniProtKB-KW"/>
</dbReference>
<dbReference type="EMBL" id="DSUJ01000008">
    <property type="protein sequence ID" value="HFI91036.1"/>
    <property type="molecule type" value="Genomic_DNA"/>
</dbReference>
<keyword evidence="7" id="KW-0812">Transmembrane</keyword>
<evidence type="ECO:0000256" key="5">
    <source>
        <dbReference type="PIRNR" id="PIRNR038471"/>
    </source>
</evidence>
<evidence type="ECO:0000256" key="7">
    <source>
        <dbReference type="SAM" id="Phobius"/>
    </source>
</evidence>
<dbReference type="PIRSF" id="PIRSF038471">
    <property type="entry name" value="MreC"/>
    <property type="match status" value="1"/>
</dbReference>
<dbReference type="PANTHER" id="PTHR34138:SF1">
    <property type="entry name" value="CELL SHAPE-DETERMINING PROTEIN MREC"/>
    <property type="match status" value="1"/>
</dbReference>
<feature type="domain" description="Rod shape-determining protein MreC beta-barrel core" evidence="8">
    <location>
        <begin position="114"/>
        <end position="259"/>
    </location>
</feature>
<evidence type="ECO:0000259" key="8">
    <source>
        <dbReference type="Pfam" id="PF04085"/>
    </source>
</evidence>
<dbReference type="InterPro" id="IPR042177">
    <property type="entry name" value="Cell/Rod_1"/>
</dbReference>
<proteinExistence type="inferred from homology"/>
<evidence type="ECO:0000256" key="3">
    <source>
        <dbReference type="ARBA" id="ARBA00022960"/>
    </source>
</evidence>
<comment type="similarity">
    <text evidence="1 5">Belongs to the MreC family.</text>
</comment>
<keyword evidence="6" id="KW-0175">Coiled coil</keyword>
<accession>A0A7V3E6Q0</accession>
<feature type="transmembrane region" description="Helical" evidence="7">
    <location>
        <begin position="12"/>
        <end position="30"/>
    </location>
</feature>
<keyword evidence="7" id="KW-0472">Membrane</keyword>
<feature type="coiled-coil region" evidence="6">
    <location>
        <begin position="61"/>
        <end position="88"/>
    </location>
</feature>
<comment type="caution">
    <text evidence="9">The sequence shown here is derived from an EMBL/GenBank/DDBJ whole genome shotgun (WGS) entry which is preliminary data.</text>
</comment>
<evidence type="ECO:0000256" key="6">
    <source>
        <dbReference type="SAM" id="Coils"/>
    </source>
</evidence>
<dbReference type="Gene3D" id="2.40.10.350">
    <property type="entry name" value="Rod shape-determining protein MreC, domain 2"/>
    <property type="match status" value="1"/>
</dbReference>
<dbReference type="AlphaFoldDB" id="A0A7V3E6Q0"/>
<dbReference type="GO" id="GO:0005886">
    <property type="term" value="C:plasma membrane"/>
    <property type="evidence" value="ECO:0007669"/>
    <property type="project" value="TreeGrafter"/>
</dbReference>
<dbReference type="InterPro" id="IPR042175">
    <property type="entry name" value="Cell/Rod_MreC_2"/>
</dbReference>
<gene>
    <name evidence="9" type="primary">mreC</name>
    <name evidence="9" type="ORF">ENS31_05805</name>
</gene>
<sequence>MLRFLNSVWYNFKEYIILTVLVLLSLFIISQNRSPAVQRVRAIAFGTFASVTSVVSDVFNIKNLKKENEQLRETNAKLMLQLSKLREAAIINEELKGLLALKDTSGYPLISASIVSKSMSRVQGTITLNVGKSDSVKVGMPVITDKGLVGIIYSVSDNYSIARTLQNVDLKLTVKDERTRENGLMKWNGDNLVIVNVPKTYQIKKGDRIITSELSSLVPFPIPIGVAAGSNNVETGIFNEIKVIPFVDFDEVENVFVMKTVASKEIDNLELNFLKKFQ</sequence>
<dbReference type="NCBIfam" id="TIGR00219">
    <property type="entry name" value="mreC"/>
    <property type="match status" value="1"/>
</dbReference>